<feature type="domain" description="Multidrug resistance protein MdtA-like barrel-sandwich hybrid" evidence="3">
    <location>
        <begin position="63"/>
        <end position="176"/>
    </location>
</feature>
<keyword evidence="5" id="KW-1185">Reference proteome</keyword>
<dbReference type="PANTHER" id="PTHR30469:SF20">
    <property type="entry name" value="EFFLUX RND TRANSPORTER PERIPLASMIC ADAPTOR SUBUNIT"/>
    <property type="match status" value="1"/>
</dbReference>
<dbReference type="Proteomes" id="UP000078503">
    <property type="component" value="Unassembled WGS sequence"/>
</dbReference>
<dbReference type="Gene3D" id="2.40.50.100">
    <property type="match status" value="1"/>
</dbReference>
<dbReference type="PROSITE" id="PS51257">
    <property type="entry name" value="PROKAR_LIPOPROTEIN"/>
    <property type="match status" value="1"/>
</dbReference>
<name>A0A178K3U1_9GAMM</name>
<reference evidence="4 5" key="1">
    <citation type="submission" date="2016-03" db="EMBL/GenBank/DDBJ databases">
        <title>Photobacterium proteolyticum sp. nov. a protease producing bacterium isolated from ocean sediments of Laizhou Bay.</title>
        <authorList>
            <person name="Li Y."/>
        </authorList>
    </citation>
    <scope>NUCLEOTIDE SEQUENCE [LARGE SCALE GENOMIC DNA]</scope>
    <source>
        <strain evidence="4 5">R-40508</strain>
    </source>
</reference>
<dbReference type="NCBIfam" id="TIGR01730">
    <property type="entry name" value="RND_mfp"/>
    <property type="match status" value="1"/>
</dbReference>
<dbReference type="EMBL" id="LVHF01000033">
    <property type="protein sequence ID" value="OAN11424.1"/>
    <property type="molecule type" value="Genomic_DNA"/>
</dbReference>
<evidence type="ECO:0000256" key="2">
    <source>
        <dbReference type="SAM" id="SignalP"/>
    </source>
</evidence>
<comment type="caution">
    <text evidence="4">The sequence shown here is derived from an EMBL/GenBank/DDBJ whole genome shotgun (WGS) entry which is preliminary data.</text>
</comment>
<evidence type="ECO:0000313" key="4">
    <source>
        <dbReference type="EMBL" id="OAN11424.1"/>
    </source>
</evidence>
<comment type="similarity">
    <text evidence="1">Belongs to the membrane fusion protein (MFP) (TC 8.A.1) family.</text>
</comment>
<dbReference type="Pfam" id="PF25917">
    <property type="entry name" value="BSH_RND"/>
    <property type="match status" value="1"/>
</dbReference>
<dbReference type="STRING" id="858640.A3K86_21005"/>
<proteinExistence type="inferred from homology"/>
<dbReference type="Gene3D" id="2.40.30.170">
    <property type="match status" value="1"/>
</dbReference>
<organism evidence="4 5">
    <name type="scientific">Photobacterium jeanii</name>
    <dbReference type="NCBI Taxonomy" id="858640"/>
    <lineage>
        <taxon>Bacteria</taxon>
        <taxon>Pseudomonadati</taxon>
        <taxon>Pseudomonadota</taxon>
        <taxon>Gammaproteobacteria</taxon>
        <taxon>Vibrionales</taxon>
        <taxon>Vibrionaceae</taxon>
        <taxon>Photobacterium</taxon>
    </lineage>
</organism>
<dbReference type="AlphaFoldDB" id="A0A178K3U1"/>
<keyword evidence="2" id="KW-0732">Signal</keyword>
<dbReference type="PANTHER" id="PTHR30469">
    <property type="entry name" value="MULTIDRUG RESISTANCE PROTEIN MDTA"/>
    <property type="match status" value="1"/>
</dbReference>
<accession>A0A178K3U1</accession>
<protein>
    <submittedName>
        <fullName evidence="4">Efflux transporter periplasmic adaptor subunit</fullName>
    </submittedName>
</protein>
<feature type="chain" id="PRO_5008090017" evidence="2">
    <location>
        <begin position="17"/>
        <end position="356"/>
    </location>
</feature>
<dbReference type="RefSeq" id="WP_068336202.1">
    <property type="nucleotide sequence ID" value="NZ_LVHF01000033.1"/>
</dbReference>
<evidence type="ECO:0000259" key="3">
    <source>
        <dbReference type="Pfam" id="PF25917"/>
    </source>
</evidence>
<dbReference type="Gene3D" id="1.10.287.470">
    <property type="entry name" value="Helix hairpin bin"/>
    <property type="match status" value="1"/>
</dbReference>
<gene>
    <name evidence="4" type="ORF">A3K86_21005</name>
</gene>
<sequence length="356" mass="39333">MLKKLSLLALSIAVLAGCQETEMTVAAQALPVSTLQVAESVENQYRVFNGQVEAAENTPLAFRVEGELREVLVKAGQPVKKGQLLAVLDAYKFEQQRDDAKAQFELTTKQLKRGRELFTQKMISKAELDELTANQRLREVAYQSAVTRLSYTRLVAPFAGVVSDVDKESFETVSPGEPVISVYQDDKIYINMPVSDTVIAMINPSTKKKSYQPLARFGGDSRYYPVTYLKHTSEPEPQTQTYRVWFEMAQQTPAIMPGTSVALKVDMVKAGLSTLQGYQIPLIALQAGREEGQFLVWKVQDGEAHPKEVTVEQVTNQGAILSSGVELGDVLVTSSLRKLRDGMTISEIKHTEGAAQ</sequence>
<evidence type="ECO:0000313" key="5">
    <source>
        <dbReference type="Proteomes" id="UP000078503"/>
    </source>
</evidence>
<dbReference type="OrthoDB" id="2110899at2"/>
<evidence type="ECO:0000256" key="1">
    <source>
        <dbReference type="ARBA" id="ARBA00009477"/>
    </source>
</evidence>
<dbReference type="InterPro" id="IPR006143">
    <property type="entry name" value="RND_pump_MFP"/>
</dbReference>
<dbReference type="SUPFAM" id="SSF111369">
    <property type="entry name" value="HlyD-like secretion proteins"/>
    <property type="match status" value="1"/>
</dbReference>
<feature type="signal peptide" evidence="2">
    <location>
        <begin position="1"/>
        <end position="16"/>
    </location>
</feature>
<dbReference type="GO" id="GO:1990281">
    <property type="term" value="C:efflux pump complex"/>
    <property type="evidence" value="ECO:0007669"/>
    <property type="project" value="TreeGrafter"/>
</dbReference>
<dbReference type="InterPro" id="IPR058625">
    <property type="entry name" value="MdtA-like_BSH"/>
</dbReference>
<dbReference type="GO" id="GO:0015562">
    <property type="term" value="F:efflux transmembrane transporter activity"/>
    <property type="evidence" value="ECO:0007669"/>
    <property type="project" value="TreeGrafter"/>
</dbReference>
<dbReference type="Gene3D" id="2.40.420.20">
    <property type="match status" value="1"/>
</dbReference>